<dbReference type="GO" id="GO:0007059">
    <property type="term" value="P:chromosome segregation"/>
    <property type="evidence" value="ECO:0007669"/>
    <property type="project" value="InterPro"/>
</dbReference>
<dbReference type="GO" id="GO:0034080">
    <property type="term" value="P:CENP-A containing chromatin assembly"/>
    <property type="evidence" value="ECO:0007669"/>
    <property type="project" value="InterPro"/>
</dbReference>
<gene>
    <name evidence="2" type="ORF">ASPCADRAFT_205008</name>
</gene>
<dbReference type="Gene3D" id="3.10.20.720">
    <property type="match status" value="1"/>
</dbReference>
<dbReference type="Pfam" id="PF05238">
    <property type="entry name" value="CENP-N"/>
    <property type="match status" value="1"/>
</dbReference>
<feature type="region of interest" description="Disordered" evidence="1">
    <location>
        <begin position="200"/>
        <end position="301"/>
    </location>
</feature>
<dbReference type="OMA" id="HPASLRW"/>
<feature type="compositionally biased region" description="Low complexity" evidence="1">
    <location>
        <begin position="284"/>
        <end position="301"/>
    </location>
</feature>
<name>A0A1R3RTF4_ASPC5</name>
<dbReference type="VEuPathDB" id="FungiDB:ASPCADRAFT_205008"/>
<evidence type="ECO:0000256" key="1">
    <source>
        <dbReference type="SAM" id="MobiDB-lite"/>
    </source>
</evidence>
<evidence type="ECO:0000313" key="2">
    <source>
        <dbReference type="EMBL" id="OOF97754.1"/>
    </source>
</evidence>
<sequence>MVDLRYIDDHSSSLRWTALELARIGSQPPPDSDLSACVPRVHASTFLNSLQQQIAPLVKAHYHLSRSTSLPLTFLRIFVTNSPYQHPRQAAEILTDSSRVIYVAFPDSCPYLYTSIASAPGSKATASTTPHAVATDPRSLQRLVRDALPKALSLPHQRYTLKATSLTAKSLQALLSLRGPGRSNQSNGAFSIFADAALEGSPLDPRPSNTVTPEEHMNHPSHHKENQSTDSEPSKAPKRPLNDKNTTDPHTSKKRTLTVQSRFGTSGSLSSAPLDRLDIRLLDPPHTTSPTSEPTTTTSTPTASLTFAGTDIISGFRKLAELGIVDAKKMPSWMTGEEAVSVAIVRRGNRVVKESG</sequence>
<dbReference type="AlphaFoldDB" id="A0A1R3RTF4"/>
<protein>
    <recommendedName>
        <fullName evidence="4">CHL4 family chromosome segregation protein</fullName>
    </recommendedName>
</protein>
<proteinExistence type="predicted"/>
<feature type="compositionally biased region" description="Basic and acidic residues" evidence="1">
    <location>
        <begin position="213"/>
        <end position="251"/>
    </location>
</feature>
<evidence type="ECO:0000313" key="3">
    <source>
        <dbReference type="Proteomes" id="UP000188318"/>
    </source>
</evidence>
<reference evidence="3" key="1">
    <citation type="journal article" date="2017" name="Genome Biol.">
        <title>Comparative genomics reveals high biological diversity and specific adaptations in the industrially and medically important fungal genus Aspergillus.</title>
        <authorList>
            <person name="de Vries R.P."/>
            <person name="Riley R."/>
            <person name="Wiebenga A."/>
            <person name="Aguilar-Osorio G."/>
            <person name="Amillis S."/>
            <person name="Uchima C.A."/>
            <person name="Anderluh G."/>
            <person name="Asadollahi M."/>
            <person name="Askin M."/>
            <person name="Barry K."/>
            <person name="Battaglia E."/>
            <person name="Bayram O."/>
            <person name="Benocci T."/>
            <person name="Braus-Stromeyer S.A."/>
            <person name="Caldana C."/>
            <person name="Canovas D."/>
            <person name="Cerqueira G.C."/>
            <person name="Chen F."/>
            <person name="Chen W."/>
            <person name="Choi C."/>
            <person name="Clum A."/>
            <person name="Dos Santos R.A."/>
            <person name="Damasio A.R."/>
            <person name="Diallinas G."/>
            <person name="Emri T."/>
            <person name="Fekete E."/>
            <person name="Flipphi M."/>
            <person name="Freyberg S."/>
            <person name="Gallo A."/>
            <person name="Gournas C."/>
            <person name="Habgood R."/>
            <person name="Hainaut M."/>
            <person name="Harispe M.L."/>
            <person name="Henrissat B."/>
            <person name="Hilden K.S."/>
            <person name="Hope R."/>
            <person name="Hossain A."/>
            <person name="Karabika E."/>
            <person name="Karaffa L."/>
            <person name="Karanyi Z."/>
            <person name="Krasevec N."/>
            <person name="Kuo A."/>
            <person name="Kusch H."/>
            <person name="LaButti K."/>
            <person name="Lagendijk E.L."/>
            <person name="Lapidus A."/>
            <person name="Levasseur A."/>
            <person name="Lindquist E."/>
            <person name="Lipzen A."/>
            <person name="Logrieco A.F."/>
            <person name="MacCabe A."/>
            <person name="Maekelae M.R."/>
            <person name="Malavazi I."/>
            <person name="Melin P."/>
            <person name="Meyer V."/>
            <person name="Mielnichuk N."/>
            <person name="Miskei M."/>
            <person name="Molnar A.P."/>
            <person name="Mule G."/>
            <person name="Ngan C.Y."/>
            <person name="Orejas M."/>
            <person name="Orosz E."/>
            <person name="Ouedraogo J.P."/>
            <person name="Overkamp K.M."/>
            <person name="Park H.-S."/>
            <person name="Perrone G."/>
            <person name="Piumi F."/>
            <person name="Punt P.J."/>
            <person name="Ram A.F."/>
            <person name="Ramon A."/>
            <person name="Rauscher S."/>
            <person name="Record E."/>
            <person name="Riano-Pachon D.M."/>
            <person name="Robert V."/>
            <person name="Roehrig J."/>
            <person name="Ruller R."/>
            <person name="Salamov A."/>
            <person name="Salih N.S."/>
            <person name="Samson R.A."/>
            <person name="Sandor E."/>
            <person name="Sanguinetti M."/>
            <person name="Schuetze T."/>
            <person name="Sepcic K."/>
            <person name="Shelest E."/>
            <person name="Sherlock G."/>
            <person name="Sophianopoulou V."/>
            <person name="Squina F.M."/>
            <person name="Sun H."/>
            <person name="Susca A."/>
            <person name="Todd R.B."/>
            <person name="Tsang A."/>
            <person name="Unkles S.E."/>
            <person name="van de Wiele N."/>
            <person name="van Rossen-Uffink D."/>
            <person name="Oliveira J.V."/>
            <person name="Vesth T.C."/>
            <person name="Visser J."/>
            <person name="Yu J.-H."/>
            <person name="Zhou M."/>
            <person name="Andersen M.R."/>
            <person name="Archer D.B."/>
            <person name="Baker S.E."/>
            <person name="Benoit I."/>
            <person name="Brakhage A.A."/>
            <person name="Braus G.H."/>
            <person name="Fischer R."/>
            <person name="Frisvad J.C."/>
            <person name="Goldman G.H."/>
            <person name="Houbraken J."/>
            <person name="Oakley B."/>
            <person name="Pocsi I."/>
            <person name="Scazzocchio C."/>
            <person name="Seiboth B."/>
            <person name="vanKuyk P.A."/>
            <person name="Wortman J."/>
            <person name="Dyer P.S."/>
            <person name="Grigoriev I.V."/>
        </authorList>
    </citation>
    <scope>NUCLEOTIDE SEQUENCE [LARGE SCALE GENOMIC DNA]</scope>
    <source>
        <strain evidence="3">ITEM 5010</strain>
    </source>
</reference>
<dbReference type="Proteomes" id="UP000188318">
    <property type="component" value="Unassembled WGS sequence"/>
</dbReference>
<feature type="compositionally biased region" description="Polar residues" evidence="1">
    <location>
        <begin position="257"/>
        <end position="271"/>
    </location>
</feature>
<accession>A0A1R3RTF4</accession>
<dbReference type="EMBL" id="KV907496">
    <property type="protein sequence ID" value="OOF97754.1"/>
    <property type="molecule type" value="Genomic_DNA"/>
</dbReference>
<dbReference type="STRING" id="602072.A0A1R3RTF4"/>
<dbReference type="InterPro" id="IPR007902">
    <property type="entry name" value="Chl4/mis15/CENP-N"/>
</dbReference>
<organism evidence="2 3">
    <name type="scientific">Aspergillus carbonarius (strain ITEM 5010)</name>
    <dbReference type="NCBI Taxonomy" id="602072"/>
    <lineage>
        <taxon>Eukaryota</taxon>
        <taxon>Fungi</taxon>
        <taxon>Dikarya</taxon>
        <taxon>Ascomycota</taxon>
        <taxon>Pezizomycotina</taxon>
        <taxon>Eurotiomycetes</taxon>
        <taxon>Eurotiomycetidae</taxon>
        <taxon>Eurotiales</taxon>
        <taxon>Aspergillaceae</taxon>
        <taxon>Aspergillus</taxon>
        <taxon>Aspergillus subgen. Circumdati</taxon>
    </lineage>
</organism>
<dbReference type="OrthoDB" id="6585699at2759"/>
<keyword evidence="3" id="KW-1185">Reference proteome</keyword>
<evidence type="ECO:0008006" key="4">
    <source>
        <dbReference type="Google" id="ProtNLM"/>
    </source>
</evidence>